<name>A0A7S7NRU9_PALFE</name>
<evidence type="ECO:0000313" key="2">
    <source>
        <dbReference type="EMBL" id="QOY88682.1"/>
    </source>
</evidence>
<accession>A0A7S7NRU9</accession>
<dbReference type="Proteomes" id="UP000593892">
    <property type="component" value="Chromosome"/>
</dbReference>
<evidence type="ECO:0000313" key="3">
    <source>
        <dbReference type="Proteomes" id="UP000593892"/>
    </source>
</evidence>
<sequence length="735" mass="84067">MNRLKIDLENCYGIKKLNVVLDFSVRKAFAIYAPNGSMKSSLAQTFKDLADGTTSKDRIFPARPCTRNIADESGALLSKESVLVIRPYDEVFGHTEKTSTLLVDAKLRKEYEQLNVDIDKAQDTFLKALKEQSKTKKDIATEIASTFTTSPNEFFKALLRIENELQTQRDAPLADIHYDTIFDDKVLSLLETKDFKTLIAEYTKKYTELLGKSTYFKRGTFNYYNAETVAKSLADNGFFDASHTVNLNAGQPLVITTQKQLVDLISREKESITNDKDLRKKFAEIEKLLNKNVTVRDFHAYLGDHEELLPKLADIPTLREELWKSYIKVRYPLYEDLITKYRAAEKRKKEIVAAANTQRTQWEAVIDIFNDRFVVPFKLTAKNRTAVILGEEPMLTLGFTFDDGHEQATVEKPTLMQALSTGEKKALYILNIIFEVEVRRKASQDTIFVVDDIADSFDYKNKYAIIQYLQDIDEDPHFKQVILTHNFDFFRTIQSRFVRYDHCLMANKNTNGITLDKATGIQNVFVKDWKINFFTNQRKRIASIPFIRNIIEYTKGEQDADFAALTALLHWKANSWQISHSDLDSMYNKVFGGTEVSPASSKTVVESIHEEAAACLNADTGINFENKIVLSIAIRLAAEQYMIDRINDSEFVDSITSNQTRALLSRFRTQFKNDTAAVHVLQRVALMTPENIHLNSFMYEPILDMSDEHLRKLYQDVNALNATLPKQTAVKPALA</sequence>
<feature type="coiled-coil region" evidence="1">
    <location>
        <begin position="104"/>
        <end position="131"/>
    </location>
</feature>
<dbReference type="RefSeq" id="WP_194450344.1">
    <property type="nucleotide sequence ID" value="NZ_CP063849.1"/>
</dbReference>
<dbReference type="KEGG" id="pfer:IRI77_01600"/>
<dbReference type="AlphaFoldDB" id="A0A7S7NRU9"/>
<keyword evidence="3" id="KW-1185">Reference proteome</keyword>
<keyword evidence="1" id="KW-0175">Coiled coil</keyword>
<protein>
    <submittedName>
        <fullName evidence="2">Phage infection protein</fullName>
    </submittedName>
</protein>
<dbReference type="EMBL" id="CP063849">
    <property type="protein sequence ID" value="QOY88682.1"/>
    <property type="molecule type" value="Genomic_DNA"/>
</dbReference>
<organism evidence="2 3">
    <name type="scientific">Paludibaculum fermentans</name>
    <dbReference type="NCBI Taxonomy" id="1473598"/>
    <lineage>
        <taxon>Bacteria</taxon>
        <taxon>Pseudomonadati</taxon>
        <taxon>Acidobacteriota</taxon>
        <taxon>Terriglobia</taxon>
        <taxon>Bryobacterales</taxon>
        <taxon>Bryobacteraceae</taxon>
        <taxon>Paludibaculum</taxon>
    </lineage>
</organism>
<gene>
    <name evidence="2" type="ORF">IRI77_01600</name>
</gene>
<evidence type="ECO:0000256" key="1">
    <source>
        <dbReference type="SAM" id="Coils"/>
    </source>
</evidence>
<dbReference type="SUPFAM" id="SSF52540">
    <property type="entry name" value="P-loop containing nucleoside triphosphate hydrolases"/>
    <property type="match status" value="1"/>
</dbReference>
<reference evidence="2 3" key="1">
    <citation type="submission" date="2020-10" db="EMBL/GenBank/DDBJ databases">
        <title>Complete genome sequence of Paludibaculum fermentans P105T, a facultatively anaerobic acidobacterium capable of dissimilatory Fe(III) reduction.</title>
        <authorList>
            <person name="Dedysh S.N."/>
            <person name="Beletsky A.V."/>
            <person name="Kulichevskaya I.S."/>
            <person name="Mardanov A.V."/>
            <person name="Ravin N.V."/>
        </authorList>
    </citation>
    <scope>NUCLEOTIDE SEQUENCE [LARGE SCALE GENOMIC DNA]</scope>
    <source>
        <strain evidence="2 3">P105</strain>
    </source>
</reference>
<dbReference type="InterPro" id="IPR027417">
    <property type="entry name" value="P-loop_NTPase"/>
</dbReference>
<proteinExistence type="predicted"/>